<dbReference type="GO" id="GO:0005615">
    <property type="term" value="C:extracellular space"/>
    <property type="evidence" value="ECO:0007669"/>
    <property type="project" value="TreeGrafter"/>
</dbReference>
<dbReference type="InterPro" id="IPR017957">
    <property type="entry name" value="P_trefoil_CS"/>
</dbReference>
<evidence type="ECO:0000313" key="7">
    <source>
        <dbReference type="EMBL" id="KAK1176224.1"/>
    </source>
</evidence>
<dbReference type="PROSITE" id="PS51448">
    <property type="entry name" value="P_TREFOIL_2"/>
    <property type="match status" value="2"/>
</dbReference>
<evidence type="ECO:0000313" key="8">
    <source>
        <dbReference type="Proteomes" id="UP001230051"/>
    </source>
</evidence>
<evidence type="ECO:0000256" key="1">
    <source>
        <dbReference type="ARBA" id="ARBA00004613"/>
    </source>
</evidence>
<evidence type="ECO:0000256" key="4">
    <source>
        <dbReference type="PROSITE-ProRule" id="PRU00779"/>
    </source>
</evidence>
<feature type="domain" description="P-type" evidence="6">
    <location>
        <begin position="22"/>
        <end position="65"/>
    </location>
</feature>
<name>A0AAD8GKZ4_ACIOX</name>
<keyword evidence="5" id="KW-0732">Signal</keyword>
<evidence type="ECO:0000256" key="5">
    <source>
        <dbReference type="SAM" id="SignalP"/>
    </source>
</evidence>
<protein>
    <submittedName>
        <fullName evidence="7">Gastrointestinal growth factor xP4</fullName>
    </submittedName>
</protein>
<dbReference type="EMBL" id="JAGXEW010000001">
    <property type="protein sequence ID" value="KAK1176224.1"/>
    <property type="molecule type" value="Genomic_DNA"/>
</dbReference>
<dbReference type="Gene3D" id="4.10.110.10">
    <property type="entry name" value="Spasmolytic Protein, domain 1"/>
    <property type="match status" value="2"/>
</dbReference>
<dbReference type="AlphaFoldDB" id="A0AAD8GKZ4"/>
<dbReference type="Pfam" id="PF00088">
    <property type="entry name" value="Trefoil"/>
    <property type="match status" value="2"/>
</dbReference>
<keyword evidence="8" id="KW-1185">Reference proteome</keyword>
<comment type="subcellular location">
    <subcellularLocation>
        <location evidence="1">Secreted</location>
    </subcellularLocation>
</comment>
<gene>
    <name evidence="7" type="primary">TFF3</name>
    <name evidence="7" type="ORF">AOXY_G1074</name>
</gene>
<feature type="disulfide bond" evidence="4">
    <location>
        <begin position="70"/>
        <end position="96"/>
    </location>
</feature>
<dbReference type="FunFam" id="4.10.110.10:FF:000006">
    <property type="entry name" value="Trefoil factor 1"/>
    <property type="match status" value="2"/>
</dbReference>
<reference evidence="7" key="1">
    <citation type="submission" date="2022-02" db="EMBL/GenBank/DDBJ databases">
        <title>Atlantic sturgeon de novo genome assembly.</title>
        <authorList>
            <person name="Stock M."/>
            <person name="Klopp C."/>
            <person name="Guiguen Y."/>
            <person name="Cabau C."/>
            <person name="Parinello H."/>
            <person name="Santidrian Yebra-Pimentel E."/>
            <person name="Kuhl H."/>
            <person name="Dirks R.P."/>
            <person name="Guessner J."/>
            <person name="Wuertz S."/>
            <person name="Du K."/>
            <person name="Schartl M."/>
        </authorList>
    </citation>
    <scope>NUCLEOTIDE SEQUENCE</scope>
    <source>
        <strain evidence="7">STURGEONOMICS-FGT-2020</strain>
        <tissue evidence="7">Whole blood</tissue>
    </source>
</reference>
<evidence type="ECO:0000259" key="6">
    <source>
        <dbReference type="PROSITE" id="PS51448"/>
    </source>
</evidence>
<dbReference type="InterPro" id="IPR017994">
    <property type="entry name" value="P_trefoil_chordata"/>
</dbReference>
<dbReference type="PRINTS" id="PR00680">
    <property type="entry name" value="PTREFOIL"/>
</dbReference>
<feature type="disulfide bond" evidence="4">
    <location>
        <begin position="44"/>
        <end position="61"/>
    </location>
</feature>
<feature type="disulfide bond" evidence="4">
    <location>
        <begin position="90"/>
        <end position="107"/>
    </location>
</feature>
<dbReference type="PROSITE" id="PS00025">
    <property type="entry name" value="P_TREFOIL_1"/>
    <property type="match status" value="2"/>
</dbReference>
<dbReference type="CDD" id="cd00111">
    <property type="entry name" value="Trefoil"/>
    <property type="match status" value="2"/>
</dbReference>
<dbReference type="PANTHER" id="PTHR13826:SF14">
    <property type="entry name" value="TREFOIL FACTOR 2"/>
    <property type="match status" value="1"/>
</dbReference>
<sequence length="113" mass="12770">MLEKVFVLLLFGMCAAEPQNFQQCQVEPRDRVDCGFPRITATQCYERGCCFSAAISGALWCFHPKVRKNCEVQAKKRKGCGYPGISVRDCNKKGCCFDSRTVKALWCFHPPPI</sequence>
<dbReference type="InterPro" id="IPR000519">
    <property type="entry name" value="P_trefoil_dom"/>
</dbReference>
<keyword evidence="3 4" id="KW-1015">Disulfide bond</keyword>
<feature type="domain" description="P-type" evidence="6">
    <location>
        <begin position="68"/>
        <end position="111"/>
    </location>
</feature>
<dbReference type="InterPro" id="IPR044913">
    <property type="entry name" value="P_trefoil_dom_sf"/>
</dbReference>
<comment type="caution">
    <text evidence="7">The sequence shown here is derived from an EMBL/GenBank/DDBJ whole genome shotgun (WGS) entry which is preliminary data.</text>
</comment>
<dbReference type="PANTHER" id="PTHR13826">
    <property type="entry name" value="INTESTINAL TREFOIL FACTOR-RELATED"/>
    <property type="match status" value="1"/>
</dbReference>
<feature type="disulfide bond" evidence="4">
    <location>
        <begin position="80"/>
        <end position="95"/>
    </location>
</feature>
<feature type="disulfide bond" evidence="4">
    <location>
        <begin position="24"/>
        <end position="50"/>
    </location>
</feature>
<evidence type="ECO:0000256" key="2">
    <source>
        <dbReference type="ARBA" id="ARBA00022525"/>
    </source>
</evidence>
<evidence type="ECO:0000256" key="3">
    <source>
        <dbReference type="ARBA" id="ARBA00023157"/>
    </source>
</evidence>
<accession>A0AAD8GKZ4</accession>
<dbReference type="SUPFAM" id="SSF57492">
    <property type="entry name" value="Trefoil"/>
    <property type="match status" value="2"/>
</dbReference>
<organism evidence="7 8">
    <name type="scientific">Acipenser oxyrinchus oxyrinchus</name>
    <dbReference type="NCBI Taxonomy" id="40147"/>
    <lineage>
        <taxon>Eukaryota</taxon>
        <taxon>Metazoa</taxon>
        <taxon>Chordata</taxon>
        <taxon>Craniata</taxon>
        <taxon>Vertebrata</taxon>
        <taxon>Euteleostomi</taxon>
        <taxon>Actinopterygii</taxon>
        <taxon>Chondrostei</taxon>
        <taxon>Acipenseriformes</taxon>
        <taxon>Acipenseridae</taxon>
        <taxon>Acipenser</taxon>
    </lineage>
</organism>
<dbReference type="SMART" id="SM00018">
    <property type="entry name" value="PD"/>
    <property type="match status" value="2"/>
</dbReference>
<feature type="chain" id="PRO_5041947950" evidence="5">
    <location>
        <begin position="17"/>
        <end position="113"/>
    </location>
</feature>
<proteinExistence type="predicted"/>
<feature type="signal peptide" evidence="5">
    <location>
        <begin position="1"/>
        <end position="16"/>
    </location>
</feature>
<keyword evidence="2" id="KW-0964">Secreted</keyword>
<feature type="disulfide bond" evidence="4">
    <location>
        <begin position="34"/>
        <end position="49"/>
    </location>
</feature>
<dbReference type="Proteomes" id="UP001230051">
    <property type="component" value="Unassembled WGS sequence"/>
</dbReference>